<reference evidence="9" key="1">
    <citation type="submission" date="2020-11" db="EMBL/GenBank/DDBJ databases">
        <authorList>
            <consortium name="DOE Joint Genome Institute"/>
            <person name="Ahrendt S."/>
            <person name="Riley R."/>
            <person name="Andreopoulos W."/>
            <person name="Labutti K."/>
            <person name="Pangilinan J."/>
            <person name="Ruiz-Duenas F.J."/>
            <person name="Barrasa J.M."/>
            <person name="Sanchez-Garcia M."/>
            <person name="Camarero S."/>
            <person name="Miyauchi S."/>
            <person name="Serrano A."/>
            <person name="Linde D."/>
            <person name="Babiker R."/>
            <person name="Drula E."/>
            <person name="Ayuso-Fernandez I."/>
            <person name="Pacheco R."/>
            <person name="Padilla G."/>
            <person name="Ferreira P."/>
            <person name="Barriuso J."/>
            <person name="Kellner H."/>
            <person name="Castanera R."/>
            <person name="Alfaro M."/>
            <person name="Ramirez L."/>
            <person name="Pisabarro A.G."/>
            <person name="Kuo A."/>
            <person name="Tritt A."/>
            <person name="Lipzen A."/>
            <person name="He G."/>
            <person name="Yan M."/>
            <person name="Ng V."/>
            <person name="Cullen D."/>
            <person name="Martin F."/>
            <person name="Rosso M.-N."/>
            <person name="Henrissat B."/>
            <person name="Hibbett D."/>
            <person name="Martinez A.T."/>
            <person name="Grigoriev I.V."/>
        </authorList>
    </citation>
    <scope>NUCLEOTIDE SEQUENCE</scope>
    <source>
        <strain evidence="9">CIRM-BRFM 674</strain>
    </source>
</reference>
<dbReference type="Gene3D" id="3.30.200.20">
    <property type="entry name" value="Phosphorylase Kinase, domain 1"/>
    <property type="match status" value="1"/>
</dbReference>
<evidence type="ECO:0000256" key="2">
    <source>
        <dbReference type="ARBA" id="ARBA00022679"/>
    </source>
</evidence>
<evidence type="ECO:0000256" key="6">
    <source>
        <dbReference type="PROSITE-ProRule" id="PRU10141"/>
    </source>
</evidence>
<evidence type="ECO:0000256" key="5">
    <source>
        <dbReference type="ARBA" id="ARBA00022840"/>
    </source>
</evidence>
<dbReference type="PANTHER" id="PTHR24345">
    <property type="entry name" value="SERINE/THREONINE-PROTEIN KINASE PLK"/>
    <property type="match status" value="1"/>
</dbReference>
<keyword evidence="10" id="KW-1185">Reference proteome</keyword>
<dbReference type="PANTHER" id="PTHR24345:SF91">
    <property type="entry name" value="SERINE_THREONINE-PROTEIN KINASE PLK4"/>
    <property type="match status" value="1"/>
</dbReference>
<feature type="domain" description="Protein kinase" evidence="8">
    <location>
        <begin position="93"/>
        <end position="455"/>
    </location>
</feature>
<evidence type="ECO:0000313" key="9">
    <source>
        <dbReference type="EMBL" id="KAF9470949.1"/>
    </source>
</evidence>
<name>A0A9P6CSD7_9AGAR</name>
<dbReference type="SUPFAM" id="SSF56112">
    <property type="entry name" value="Protein kinase-like (PK-like)"/>
    <property type="match status" value="1"/>
</dbReference>
<dbReference type="InterPro" id="IPR017441">
    <property type="entry name" value="Protein_kinase_ATP_BS"/>
</dbReference>
<evidence type="ECO:0000313" key="10">
    <source>
        <dbReference type="Proteomes" id="UP000807469"/>
    </source>
</evidence>
<dbReference type="GO" id="GO:0005524">
    <property type="term" value="F:ATP binding"/>
    <property type="evidence" value="ECO:0007669"/>
    <property type="project" value="UniProtKB-UniRule"/>
</dbReference>
<keyword evidence="5 6" id="KW-0067">ATP-binding</keyword>
<keyword evidence="4 9" id="KW-0418">Kinase</keyword>
<feature type="compositionally biased region" description="Acidic residues" evidence="7">
    <location>
        <begin position="334"/>
        <end position="346"/>
    </location>
</feature>
<dbReference type="AlphaFoldDB" id="A0A9P6CSD7"/>
<keyword evidence="3 6" id="KW-0547">Nucleotide-binding</keyword>
<evidence type="ECO:0000256" key="4">
    <source>
        <dbReference type="ARBA" id="ARBA00022777"/>
    </source>
</evidence>
<dbReference type="SMART" id="SM00220">
    <property type="entry name" value="S_TKc"/>
    <property type="match status" value="1"/>
</dbReference>
<feature type="binding site" evidence="6">
    <location>
        <position position="122"/>
    </location>
    <ligand>
        <name>ATP</name>
        <dbReference type="ChEBI" id="CHEBI:30616"/>
    </ligand>
</feature>
<evidence type="ECO:0000256" key="1">
    <source>
        <dbReference type="ARBA" id="ARBA00022527"/>
    </source>
</evidence>
<dbReference type="InterPro" id="IPR011009">
    <property type="entry name" value="Kinase-like_dom_sf"/>
</dbReference>
<dbReference type="OrthoDB" id="193860at2759"/>
<feature type="region of interest" description="Disordered" evidence="7">
    <location>
        <begin position="325"/>
        <end position="346"/>
    </location>
</feature>
<dbReference type="PROSITE" id="PS00108">
    <property type="entry name" value="PROTEIN_KINASE_ST"/>
    <property type="match status" value="1"/>
</dbReference>
<dbReference type="Proteomes" id="UP000807469">
    <property type="component" value="Unassembled WGS sequence"/>
</dbReference>
<dbReference type="EMBL" id="MU155798">
    <property type="protein sequence ID" value="KAF9470949.1"/>
    <property type="molecule type" value="Genomic_DNA"/>
</dbReference>
<evidence type="ECO:0000256" key="7">
    <source>
        <dbReference type="SAM" id="MobiDB-lite"/>
    </source>
</evidence>
<evidence type="ECO:0000256" key="3">
    <source>
        <dbReference type="ARBA" id="ARBA00022741"/>
    </source>
</evidence>
<protein>
    <submittedName>
        <fullName evidence="9">Kinase-like protein</fullName>
    </submittedName>
</protein>
<proteinExistence type="predicted"/>
<feature type="compositionally biased region" description="Low complexity" evidence="7">
    <location>
        <begin position="73"/>
        <end position="85"/>
    </location>
</feature>
<dbReference type="InterPro" id="IPR008271">
    <property type="entry name" value="Ser/Thr_kinase_AS"/>
</dbReference>
<sequence>MSKTDESRMMVNGIGVEYEQEIELYDGCEVSFAQDRLSVILTLNSAGYIDTIFRHGHLSHLAQPEQSTPPPSTLSLPKPTTKPTLTPNVAALYTADASLGEGSFGAVVRARRNRTGEVYALKMIDWNIKLRFNLNLQSKSDPKPTPTAPTRSRTSAITENASPILGEEEVLNMSTCSGHPNVCKIFGSFLDPGDILTLVLEYVNGGNLFDYIERYKNGMPEDDAKHIAYQMCNGMAYVHRMGIMHRDLKPRNILLTKDIPPFVKIADFGCSKSVFYQDTSKGFDVCGSGYYAAPEILNERCDRHADCFSVGVMIHEMLTGKLPHVQQKQSGGDWDGEKEGEADETNDFESACVRDVQERLLDLQYLGKRNLSDDNGELVFYTTNSTFLIALRPLSPPPMSISLWHSLAHSMPSMPIFNQNHYFISTIARTIITALLANAPEERLSMTDALQSSWFHDFNWHHNPGEPQYGDNGTSAISCNGQETQILEPALDSPGAQAQVQ</sequence>
<dbReference type="Pfam" id="PF00069">
    <property type="entry name" value="Pkinase"/>
    <property type="match status" value="1"/>
</dbReference>
<dbReference type="GO" id="GO:0005634">
    <property type="term" value="C:nucleus"/>
    <property type="evidence" value="ECO:0007669"/>
    <property type="project" value="TreeGrafter"/>
</dbReference>
<comment type="caution">
    <text evidence="9">The sequence shown here is derived from an EMBL/GenBank/DDBJ whole genome shotgun (WGS) entry which is preliminary data.</text>
</comment>
<accession>A0A9P6CSD7</accession>
<dbReference type="GO" id="GO:0004674">
    <property type="term" value="F:protein serine/threonine kinase activity"/>
    <property type="evidence" value="ECO:0007669"/>
    <property type="project" value="UniProtKB-KW"/>
</dbReference>
<dbReference type="PROSITE" id="PS00107">
    <property type="entry name" value="PROTEIN_KINASE_ATP"/>
    <property type="match status" value="1"/>
</dbReference>
<dbReference type="PROSITE" id="PS50011">
    <property type="entry name" value="PROTEIN_KINASE_DOM"/>
    <property type="match status" value="1"/>
</dbReference>
<organism evidence="9 10">
    <name type="scientific">Pholiota conissans</name>
    <dbReference type="NCBI Taxonomy" id="109636"/>
    <lineage>
        <taxon>Eukaryota</taxon>
        <taxon>Fungi</taxon>
        <taxon>Dikarya</taxon>
        <taxon>Basidiomycota</taxon>
        <taxon>Agaricomycotina</taxon>
        <taxon>Agaricomycetes</taxon>
        <taxon>Agaricomycetidae</taxon>
        <taxon>Agaricales</taxon>
        <taxon>Agaricineae</taxon>
        <taxon>Strophariaceae</taxon>
        <taxon>Pholiota</taxon>
    </lineage>
</organism>
<dbReference type="Gene3D" id="1.10.510.10">
    <property type="entry name" value="Transferase(Phosphotransferase) domain 1"/>
    <property type="match status" value="1"/>
</dbReference>
<keyword evidence="1" id="KW-0723">Serine/threonine-protein kinase</keyword>
<evidence type="ECO:0000259" key="8">
    <source>
        <dbReference type="PROSITE" id="PS50011"/>
    </source>
</evidence>
<keyword evidence="2" id="KW-0808">Transferase</keyword>
<gene>
    <name evidence="9" type="ORF">BDN70DRAFT_979549</name>
</gene>
<dbReference type="InterPro" id="IPR000719">
    <property type="entry name" value="Prot_kinase_dom"/>
</dbReference>
<feature type="region of interest" description="Disordered" evidence="7">
    <location>
        <begin position="60"/>
        <end position="85"/>
    </location>
</feature>